<dbReference type="OrthoDB" id="951410at2"/>
<dbReference type="PANTHER" id="PTHR34406">
    <property type="entry name" value="PROTEIN YCEI"/>
    <property type="match status" value="1"/>
</dbReference>
<protein>
    <submittedName>
        <fullName evidence="3">YCE I like family protein</fullName>
    </submittedName>
</protein>
<gene>
    <name evidence="3" type="ordered locus">CA2559_08246</name>
</gene>
<evidence type="ECO:0000256" key="1">
    <source>
        <dbReference type="SAM" id="SignalP"/>
    </source>
</evidence>
<organism evidence="3 4">
    <name type="scientific">Croceibacter atlanticus (strain ATCC BAA-628 / JCM 21780 / CIP 108009 / IAM 15332 / KCTC 12090 / HTCC2559)</name>
    <dbReference type="NCBI Taxonomy" id="216432"/>
    <lineage>
        <taxon>Bacteria</taxon>
        <taxon>Pseudomonadati</taxon>
        <taxon>Bacteroidota</taxon>
        <taxon>Flavobacteriia</taxon>
        <taxon>Flavobacteriales</taxon>
        <taxon>Flavobacteriaceae</taxon>
        <taxon>Croceibacter</taxon>
    </lineage>
</organism>
<dbReference type="SMART" id="SM00867">
    <property type="entry name" value="YceI"/>
    <property type="match status" value="1"/>
</dbReference>
<dbReference type="EMBL" id="CP002046">
    <property type="protein sequence ID" value="EAP86008.1"/>
    <property type="molecule type" value="Genomic_DNA"/>
</dbReference>
<dbReference type="InterPro" id="IPR007372">
    <property type="entry name" value="Lipid/polyisoprenoid-bd_YceI"/>
</dbReference>
<name>A3UBK7_CROAH</name>
<keyword evidence="4" id="KW-1185">Reference proteome</keyword>
<evidence type="ECO:0000259" key="2">
    <source>
        <dbReference type="SMART" id="SM00867"/>
    </source>
</evidence>
<feature type="signal peptide" evidence="1">
    <location>
        <begin position="1"/>
        <end position="22"/>
    </location>
</feature>
<evidence type="ECO:0000313" key="4">
    <source>
        <dbReference type="Proteomes" id="UP000002297"/>
    </source>
</evidence>
<dbReference type="RefSeq" id="WP_013187394.1">
    <property type="nucleotide sequence ID" value="NC_014230.1"/>
</dbReference>
<dbReference type="AlphaFoldDB" id="A3UBK7"/>
<dbReference type="KEGG" id="cat:CA2559_08246"/>
<accession>A3UBK7</accession>
<dbReference type="PANTHER" id="PTHR34406:SF1">
    <property type="entry name" value="PROTEIN YCEI"/>
    <property type="match status" value="1"/>
</dbReference>
<feature type="chain" id="PRO_5002660468" evidence="1">
    <location>
        <begin position="23"/>
        <end position="223"/>
    </location>
</feature>
<evidence type="ECO:0000313" key="3">
    <source>
        <dbReference type="EMBL" id="EAP86008.1"/>
    </source>
</evidence>
<keyword evidence="1" id="KW-0732">Signal</keyword>
<sequence>MKRFFLNAALALALVGTTVACKGDKKNETEAGEAQTEVAASEAAAKYKVDTAASSLMWMGSKPTGKHNGTVAIESGVLNVENGTIQSGTFIIDMTTIESTDLEGDMKNNLDAHLRGTVEGKEGDFFNVQKYPNAAFSVTGVTEKDGKTYVQGNLQIKEKKNNIEFPVTTTMNGDTMTLESEPFTIDRTKWDVNYGSKSVFDNLGDKWVSDDMEITVKLVANKA</sequence>
<dbReference type="Pfam" id="PF04264">
    <property type="entry name" value="YceI"/>
    <property type="match status" value="1"/>
</dbReference>
<dbReference type="GeneID" id="89453404"/>
<dbReference type="STRING" id="216432.CA2559_08246"/>
<dbReference type="Gene3D" id="2.40.128.110">
    <property type="entry name" value="Lipid/polyisoprenoid-binding, YceI-like"/>
    <property type="match status" value="1"/>
</dbReference>
<dbReference type="SUPFAM" id="SSF101874">
    <property type="entry name" value="YceI-like"/>
    <property type="match status" value="1"/>
</dbReference>
<proteinExistence type="predicted"/>
<dbReference type="HOGENOM" id="CLU_071003_2_2_10"/>
<dbReference type="InterPro" id="IPR036761">
    <property type="entry name" value="TTHA0802/YceI-like_sf"/>
</dbReference>
<dbReference type="Proteomes" id="UP000002297">
    <property type="component" value="Chromosome"/>
</dbReference>
<dbReference type="PROSITE" id="PS51257">
    <property type="entry name" value="PROKAR_LIPOPROTEIN"/>
    <property type="match status" value="1"/>
</dbReference>
<reference evidence="3 4" key="1">
    <citation type="journal article" date="2010" name="J. Bacteriol.">
        <title>The complete genome sequence of Croceibacter atlanticus HTCC2559T.</title>
        <authorList>
            <person name="Oh H.M."/>
            <person name="Kang I."/>
            <person name="Ferriera S."/>
            <person name="Giovannoni S.J."/>
            <person name="Cho J.C."/>
        </authorList>
    </citation>
    <scope>NUCLEOTIDE SEQUENCE [LARGE SCALE GENOMIC DNA]</scope>
    <source>
        <strain evidence="4">ATCC BAA-628 / HTCC2559 / KCTC 12090</strain>
    </source>
</reference>
<dbReference type="eggNOG" id="COG2353">
    <property type="taxonomic scope" value="Bacteria"/>
</dbReference>
<feature type="domain" description="Lipid/polyisoprenoid-binding YceI-like" evidence="2">
    <location>
        <begin position="46"/>
        <end position="221"/>
    </location>
</feature>